<dbReference type="InterPro" id="IPR050275">
    <property type="entry name" value="PGM_Phosphatase"/>
</dbReference>
<dbReference type="CDD" id="cd07067">
    <property type="entry name" value="HP_PGM_like"/>
    <property type="match status" value="1"/>
</dbReference>
<reference evidence="3 4" key="1">
    <citation type="submission" date="2021-06" db="EMBL/GenBank/DDBJ databases">
        <authorList>
            <person name="Sun Q."/>
            <person name="Li D."/>
        </authorList>
    </citation>
    <scope>NUCLEOTIDE SEQUENCE [LARGE SCALE GENOMIC DNA]</scope>
    <source>
        <strain evidence="3 4">MSJ-5</strain>
    </source>
</reference>
<dbReference type="PANTHER" id="PTHR48100:SF1">
    <property type="entry name" value="HISTIDINE PHOSPHATASE FAMILY PROTEIN-RELATED"/>
    <property type="match status" value="1"/>
</dbReference>
<evidence type="ECO:0000313" key="4">
    <source>
        <dbReference type="Proteomes" id="UP000779508"/>
    </source>
</evidence>
<evidence type="ECO:0000313" key="3">
    <source>
        <dbReference type="EMBL" id="MBU5675567.1"/>
    </source>
</evidence>
<dbReference type="EMBL" id="JAHLQK010000001">
    <property type="protein sequence ID" value="MBU5675567.1"/>
    <property type="molecule type" value="Genomic_DNA"/>
</dbReference>
<keyword evidence="2" id="KW-0413">Isomerase</keyword>
<proteinExistence type="predicted"/>
<dbReference type="Pfam" id="PF00300">
    <property type="entry name" value="His_Phos_1"/>
    <property type="match status" value="1"/>
</dbReference>
<dbReference type="PROSITE" id="PS00175">
    <property type="entry name" value="PG_MUTASE"/>
    <property type="match status" value="1"/>
</dbReference>
<dbReference type="InterPro" id="IPR013078">
    <property type="entry name" value="His_Pase_superF_clade-1"/>
</dbReference>
<evidence type="ECO:0000256" key="2">
    <source>
        <dbReference type="ARBA" id="ARBA00023235"/>
    </source>
</evidence>
<accession>A0ABS6FZ91</accession>
<gene>
    <name evidence="3" type="ORF">KQI88_03970</name>
</gene>
<protein>
    <submittedName>
        <fullName evidence="3">Histidine phosphatase family protein</fullName>
    </submittedName>
</protein>
<dbReference type="InterPro" id="IPR001345">
    <property type="entry name" value="PG/BPGM_mutase_AS"/>
</dbReference>
<organism evidence="3 4">
    <name type="scientific">Alkaliphilus flagellatus</name>
    <dbReference type="NCBI Taxonomy" id="2841507"/>
    <lineage>
        <taxon>Bacteria</taxon>
        <taxon>Bacillati</taxon>
        <taxon>Bacillota</taxon>
        <taxon>Clostridia</taxon>
        <taxon>Peptostreptococcales</taxon>
        <taxon>Natronincolaceae</taxon>
        <taxon>Alkaliphilus</taxon>
    </lineage>
</organism>
<keyword evidence="4" id="KW-1185">Reference proteome</keyword>
<sequence length="205" mass="23699">MLNIYLVRHGETEWNLERRLQGWQDSNLTEKGIEDANALHDHLIDIKFDAIYSSPSKRAFKTAEIIAGERKLEVIADNNLREISLGDWEGKTTLEIEQLDLNEYYNFLKAPHLYNRKDLETFAQVQNRALKTINKIVEEKKTGNVLLVTHAITLKTIMTYFEKRPLANLWDPPYIQNTSVSLIQIENDQPNILLYGDTSHIAAAY</sequence>
<dbReference type="PIRSF" id="PIRSF000709">
    <property type="entry name" value="6PFK_2-Ptase"/>
    <property type="match status" value="1"/>
</dbReference>
<dbReference type="Proteomes" id="UP000779508">
    <property type="component" value="Unassembled WGS sequence"/>
</dbReference>
<dbReference type="SMART" id="SM00855">
    <property type="entry name" value="PGAM"/>
    <property type="match status" value="1"/>
</dbReference>
<dbReference type="PANTHER" id="PTHR48100">
    <property type="entry name" value="BROAD-SPECIFICITY PHOSPHATASE YOR283W-RELATED"/>
    <property type="match status" value="1"/>
</dbReference>
<name>A0ABS6FZ91_9FIRM</name>
<evidence type="ECO:0000256" key="1">
    <source>
        <dbReference type="ARBA" id="ARBA00023152"/>
    </source>
</evidence>
<comment type="caution">
    <text evidence="3">The sequence shown here is derived from an EMBL/GenBank/DDBJ whole genome shotgun (WGS) entry which is preliminary data.</text>
</comment>
<dbReference type="RefSeq" id="WP_216415036.1">
    <property type="nucleotide sequence ID" value="NZ_JAHLQK010000001.1"/>
</dbReference>
<keyword evidence="1" id="KW-0324">Glycolysis</keyword>